<dbReference type="InterPro" id="IPR052158">
    <property type="entry name" value="INH-QAR"/>
</dbReference>
<dbReference type="PANTHER" id="PTHR43130">
    <property type="entry name" value="ARAC-FAMILY TRANSCRIPTIONAL REGULATOR"/>
    <property type="match status" value="1"/>
</dbReference>
<name>A0A8J3S387_PLARO</name>
<dbReference type="AlphaFoldDB" id="A0A8J3S387"/>
<feature type="chain" id="PRO_5038470788" description="DJ-1/PfpI domain-containing protein" evidence="2">
    <location>
        <begin position="24"/>
        <end position="472"/>
    </location>
</feature>
<accession>A0A8J3S387</accession>
<dbReference type="OrthoDB" id="3992151at2"/>
<feature type="domain" description="DJ-1/PfpI" evidence="3">
    <location>
        <begin position="81"/>
        <end position="236"/>
    </location>
</feature>
<dbReference type="Gene3D" id="3.40.50.880">
    <property type="match status" value="1"/>
</dbReference>
<evidence type="ECO:0000256" key="1">
    <source>
        <dbReference type="SAM" id="Phobius"/>
    </source>
</evidence>
<keyword evidence="2" id="KW-0732">Signal</keyword>
<comment type="caution">
    <text evidence="4">The sequence shown here is derived from an EMBL/GenBank/DDBJ whole genome shotgun (WGS) entry which is preliminary data.</text>
</comment>
<dbReference type="Pfam" id="PF01965">
    <property type="entry name" value="DJ-1_PfpI"/>
    <property type="match status" value="1"/>
</dbReference>
<reference evidence="4" key="1">
    <citation type="submission" date="2021-01" db="EMBL/GenBank/DDBJ databases">
        <title>Whole genome shotgun sequence of Planobispora rosea NBRC 15558.</title>
        <authorList>
            <person name="Komaki H."/>
            <person name="Tamura T."/>
        </authorList>
    </citation>
    <scope>NUCLEOTIDE SEQUENCE</scope>
    <source>
        <strain evidence="4">NBRC 15558</strain>
    </source>
</reference>
<evidence type="ECO:0000313" key="4">
    <source>
        <dbReference type="EMBL" id="GIH85032.1"/>
    </source>
</evidence>
<feature type="signal peptide" evidence="2">
    <location>
        <begin position="1"/>
        <end position="23"/>
    </location>
</feature>
<dbReference type="InterPro" id="IPR029062">
    <property type="entry name" value="Class_I_gatase-like"/>
</dbReference>
<sequence>MMSRAFLRHARTPLRVVSGLALAAAVLAGAGAAGVTATMRESFPAAPAGPPARGWPAPEPVEEGRTVVAVVLGTTGSVVGDVLPPYEVFARSERFAVYTVSERREPVALSGGLHVLPDHTFDEVGAGTAPEPDVVVVPAVVQPRGEREAPLRAWITGQAGRGARILGVCAGSDLLAATGVLDGRAATSFWDRIGSLQSAYPRVEWVRGRRYVQDGPVTTTAGVTSGMAGALRLVEQLAGTEEAGRIGRDLAYPGWSPGGPTGIPVNALALADLPYGLNAAFPWGRPSLGVGLVEGVGETDAAAAFEIYSGTSFAARAVPVAAGHTVRTRHGMILVAEPAGAATTPVDRLVVPGARNPGEAGPELTAWAAGRGLTVELPHRDRAPGESAFDPVLRDLAVRADRATAVATAKFTEYPAAHLTLTGTAWPWRPTVLFVLVLAVAAGAASLPSRAVRRLLGRGTRRFLRRGAVRRA</sequence>
<protein>
    <recommendedName>
        <fullName evidence="3">DJ-1/PfpI domain-containing protein</fullName>
    </recommendedName>
</protein>
<evidence type="ECO:0000313" key="5">
    <source>
        <dbReference type="Proteomes" id="UP000655044"/>
    </source>
</evidence>
<feature type="transmembrane region" description="Helical" evidence="1">
    <location>
        <begin position="432"/>
        <end position="452"/>
    </location>
</feature>
<evidence type="ECO:0000259" key="3">
    <source>
        <dbReference type="Pfam" id="PF01965"/>
    </source>
</evidence>
<evidence type="ECO:0000256" key="2">
    <source>
        <dbReference type="SAM" id="SignalP"/>
    </source>
</evidence>
<keyword evidence="1" id="KW-1133">Transmembrane helix</keyword>
<dbReference type="PANTHER" id="PTHR43130:SF3">
    <property type="entry name" value="HTH-TYPE TRANSCRIPTIONAL REGULATOR RV1931C"/>
    <property type="match status" value="1"/>
</dbReference>
<dbReference type="EMBL" id="BOOI01000031">
    <property type="protein sequence ID" value="GIH85032.1"/>
    <property type="molecule type" value="Genomic_DNA"/>
</dbReference>
<keyword evidence="1" id="KW-0472">Membrane</keyword>
<dbReference type="Proteomes" id="UP000655044">
    <property type="component" value="Unassembled WGS sequence"/>
</dbReference>
<dbReference type="InterPro" id="IPR002818">
    <property type="entry name" value="DJ-1/PfpI"/>
</dbReference>
<proteinExistence type="predicted"/>
<keyword evidence="1" id="KW-0812">Transmembrane</keyword>
<organism evidence="4 5">
    <name type="scientific">Planobispora rosea</name>
    <dbReference type="NCBI Taxonomy" id="35762"/>
    <lineage>
        <taxon>Bacteria</taxon>
        <taxon>Bacillati</taxon>
        <taxon>Actinomycetota</taxon>
        <taxon>Actinomycetes</taxon>
        <taxon>Streptosporangiales</taxon>
        <taxon>Streptosporangiaceae</taxon>
        <taxon>Planobispora</taxon>
    </lineage>
</organism>
<dbReference type="SUPFAM" id="SSF52317">
    <property type="entry name" value="Class I glutamine amidotransferase-like"/>
    <property type="match status" value="1"/>
</dbReference>
<keyword evidence="5" id="KW-1185">Reference proteome</keyword>
<gene>
    <name evidence="4" type="ORF">Pro02_34400</name>
</gene>